<reference evidence="1 2" key="1">
    <citation type="submission" date="2017-07" db="EMBL/GenBank/DDBJ databases">
        <title>Annotated genome sequence of Bacterioplanes sanyensis isolated from Red Sea.</title>
        <authorList>
            <person name="Rehman Z.U."/>
        </authorList>
    </citation>
    <scope>NUCLEOTIDE SEQUENCE [LARGE SCALE GENOMIC DNA]</scope>
    <source>
        <strain evidence="1 2">NV9</strain>
    </source>
</reference>
<protein>
    <submittedName>
        <fullName evidence="1">Uncharacterized protein</fullName>
    </submittedName>
</protein>
<organism evidence="1 2">
    <name type="scientific">Bacterioplanes sanyensis</name>
    <dbReference type="NCBI Taxonomy" id="1249553"/>
    <lineage>
        <taxon>Bacteria</taxon>
        <taxon>Pseudomonadati</taxon>
        <taxon>Pseudomonadota</taxon>
        <taxon>Gammaproteobacteria</taxon>
        <taxon>Oceanospirillales</taxon>
        <taxon>Oceanospirillaceae</taxon>
        <taxon>Bacterioplanes</taxon>
    </lineage>
</organism>
<evidence type="ECO:0000313" key="2">
    <source>
        <dbReference type="Proteomes" id="UP000202440"/>
    </source>
</evidence>
<dbReference type="EMBL" id="CP022530">
    <property type="protein sequence ID" value="ASP38200.1"/>
    <property type="molecule type" value="Genomic_DNA"/>
</dbReference>
<dbReference type="Proteomes" id="UP000202440">
    <property type="component" value="Chromosome"/>
</dbReference>
<dbReference type="AlphaFoldDB" id="A0A222FHG4"/>
<proteinExistence type="predicted"/>
<keyword evidence="2" id="KW-1185">Reference proteome</keyword>
<accession>A0A222FHG4</accession>
<dbReference type="KEGG" id="bsan:CHH28_05655"/>
<sequence length="76" mass="8597">MKGTEHRNIDWYQALGFATVATLIRIKLQPPQCFYTDSIPSIVCPPPHTVQLTLRSGHKSPAELGRLRPVLWECVL</sequence>
<evidence type="ECO:0000313" key="1">
    <source>
        <dbReference type="EMBL" id="ASP38200.1"/>
    </source>
</evidence>
<gene>
    <name evidence="1" type="ORF">CHH28_05655</name>
</gene>
<name>A0A222FHG4_9GAMM</name>